<reference evidence="1 2" key="1">
    <citation type="journal article" date="2020" name="BMC Genomics">
        <title>Intraspecific diversification of the crop wild relative Brassica cretica Lam. using demographic model selection.</title>
        <authorList>
            <person name="Kioukis A."/>
            <person name="Michalopoulou V.A."/>
            <person name="Briers L."/>
            <person name="Pirintsos S."/>
            <person name="Studholme D.J."/>
            <person name="Pavlidis P."/>
            <person name="Sarris P.F."/>
        </authorList>
    </citation>
    <scope>NUCLEOTIDE SEQUENCE [LARGE SCALE GENOMIC DNA]</scope>
    <source>
        <strain evidence="2">cv. PFS-1207/04</strain>
    </source>
</reference>
<keyword evidence="2" id="KW-1185">Reference proteome</keyword>
<organism evidence="1 2">
    <name type="scientific">Brassica cretica</name>
    <name type="common">Mustard</name>
    <dbReference type="NCBI Taxonomy" id="69181"/>
    <lineage>
        <taxon>Eukaryota</taxon>
        <taxon>Viridiplantae</taxon>
        <taxon>Streptophyta</taxon>
        <taxon>Embryophyta</taxon>
        <taxon>Tracheophyta</taxon>
        <taxon>Spermatophyta</taxon>
        <taxon>Magnoliopsida</taxon>
        <taxon>eudicotyledons</taxon>
        <taxon>Gunneridae</taxon>
        <taxon>Pentapetalae</taxon>
        <taxon>rosids</taxon>
        <taxon>malvids</taxon>
        <taxon>Brassicales</taxon>
        <taxon>Brassicaceae</taxon>
        <taxon>Brassiceae</taxon>
        <taxon>Brassica</taxon>
    </lineage>
</organism>
<proteinExistence type="predicted"/>
<evidence type="ECO:0000313" key="2">
    <source>
        <dbReference type="Proteomes" id="UP000266723"/>
    </source>
</evidence>
<dbReference type="Proteomes" id="UP000266723">
    <property type="component" value="Unassembled WGS sequence"/>
</dbReference>
<evidence type="ECO:0000313" key="1">
    <source>
        <dbReference type="EMBL" id="KAF3596993.1"/>
    </source>
</evidence>
<sequence>MTSRVEIRGLHQSAVCVRSPSAPTSTLLPRSRGPLSSASIVRGLTFHYCGLTLSAVSVGGRPISMAFVISTGYCRATNPTMYVAGHSCPNKVASSDPRHTGPWPITPHNIALGRNMASARPNGSDSNHGSIPNDEISITIGKIGDVKQNLAQYQAEL</sequence>
<protein>
    <submittedName>
        <fullName evidence="1">Uncharacterized protein</fullName>
    </submittedName>
</protein>
<gene>
    <name evidence="1" type="ORF">DY000_02022946</name>
</gene>
<name>A0ABQ7EK94_BRACR</name>
<dbReference type="EMBL" id="QGKV02000299">
    <property type="protein sequence ID" value="KAF3596993.1"/>
    <property type="molecule type" value="Genomic_DNA"/>
</dbReference>
<comment type="caution">
    <text evidence="1">The sequence shown here is derived from an EMBL/GenBank/DDBJ whole genome shotgun (WGS) entry which is preliminary data.</text>
</comment>
<accession>A0ABQ7EK94</accession>